<keyword evidence="2 5" id="KW-0689">Ribosomal protein</keyword>
<gene>
    <name evidence="5" type="primary">rps8e</name>
    <name evidence="7" type="ORF">ACFO0N_04415</name>
</gene>
<dbReference type="GO" id="GO:1990904">
    <property type="term" value="C:ribonucleoprotein complex"/>
    <property type="evidence" value="ECO:0007669"/>
    <property type="project" value="UniProtKB-KW"/>
</dbReference>
<dbReference type="HAMAP" id="MF_00029">
    <property type="entry name" value="Ribosomal_eS8"/>
    <property type="match status" value="1"/>
</dbReference>
<dbReference type="GO" id="GO:0005840">
    <property type="term" value="C:ribosome"/>
    <property type="evidence" value="ECO:0007669"/>
    <property type="project" value="UniProtKB-KW"/>
</dbReference>
<organism evidence="7 8">
    <name type="scientific">Halobium salinum</name>
    <dbReference type="NCBI Taxonomy" id="1364940"/>
    <lineage>
        <taxon>Archaea</taxon>
        <taxon>Methanobacteriati</taxon>
        <taxon>Methanobacteriota</taxon>
        <taxon>Stenosarchaea group</taxon>
        <taxon>Halobacteria</taxon>
        <taxon>Halobacteriales</taxon>
        <taxon>Haloferacaceae</taxon>
        <taxon>Halobium</taxon>
    </lineage>
</organism>
<feature type="compositionally biased region" description="Basic residues" evidence="6">
    <location>
        <begin position="1"/>
        <end position="26"/>
    </location>
</feature>
<sequence length="125" mass="13967">MKHQGRSKRKRTGGRRKRFRNKKRYQLGRQPTETTVGEPRFRVIDSRGNEKKVRALSTNVAQVATGGETVEAEIENVVDNPANVNYIRRNIITKGAVIETSEGTARVTSRPGQVGHVNAVLVDDE</sequence>
<dbReference type="RefSeq" id="WP_267622506.1">
    <property type="nucleotide sequence ID" value="NZ_JAODIW010000006.1"/>
</dbReference>
<feature type="region of interest" description="Disordered" evidence="6">
    <location>
        <begin position="1"/>
        <end position="38"/>
    </location>
</feature>
<evidence type="ECO:0000313" key="8">
    <source>
        <dbReference type="Proteomes" id="UP001595921"/>
    </source>
</evidence>
<name>A0ABD5P8G3_9EURY</name>
<dbReference type="AlphaFoldDB" id="A0ABD5P8G3"/>
<evidence type="ECO:0000256" key="1">
    <source>
        <dbReference type="ARBA" id="ARBA00005257"/>
    </source>
</evidence>
<evidence type="ECO:0000256" key="3">
    <source>
        <dbReference type="ARBA" id="ARBA00023274"/>
    </source>
</evidence>
<dbReference type="GO" id="GO:0006412">
    <property type="term" value="P:translation"/>
    <property type="evidence" value="ECO:0007669"/>
    <property type="project" value="UniProtKB-UniRule"/>
</dbReference>
<comment type="subunit">
    <text evidence="5">Part of the 30S ribosomal subunit.</text>
</comment>
<dbReference type="EMBL" id="JBHSDS010000003">
    <property type="protein sequence ID" value="MFC4357191.1"/>
    <property type="molecule type" value="Genomic_DNA"/>
</dbReference>
<dbReference type="InterPro" id="IPR022309">
    <property type="entry name" value="Ribosomal_Se8/biogenesis_NSA2"/>
</dbReference>
<comment type="similarity">
    <text evidence="1 5">Belongs to the eukaryotic ribosomal protein eS8 family.</text>
</comment>
<keyword evidence="3 5" id="KW-0687">Ribonucleoprotein</keyword>
<evidence type="ECO:0000256" key="5">
    <source>
        <dbReference type="HAMAP-Rule" id="MF_00029"/>
    </source>
</evidence>
<dbReference type="InterPro" id="IPR001047">
    <property type="entry name" value="Ribosomal_eS8"/>
</dbReference>
<dbReference type="NCBIfam" id="TIGR00307">
    <property type="entry name" value="eS8"/>
    <property type="match status" value="1"/>
</dbReference>
<accession>A0ABD5P8G3</accession>
<dbReference type="Pfam" id="PF01201">
    <property type="entry name" value="Ribosomal_S8e"/>
    <property type="match status" value="1"/>
</dbReference>
<dbReference type="InterPro" id="IPR020919">
    <property type="entry name" value="Ribosomal_protein_eS8_arc"/>
</dbReference>
<dbReference type="Proteomes" id="UP001595921">
    <property type="component" value="Unassembled WGS sequence"/>
</dbReference>
<evidence type="ECO:0000256" key="6">
    <source>
        <dbReference type="SAM" id="MobiDB-lite"/>
    </source>
</evidence>
<reference evidence="7 8" key="1">
    <citation type="journal article" date="2019" name="Int. J. Syst. Evol. Microbiol.">
        <title>The Global Catalogue of Microorganisms (GCM) 10K type strain sequencing project: providing services to taxonomists for standard genome sequencing and annotation.</title>
        <authorList>
            <consortium name="The Broad Institute Genomics Platform"/>
            <consortium name="The Broad Institute Genome Sequencing Center for Infectious Disease"/>
            <person name="Wu L."/>
            <person name="Ma J."/>
        </authorList>
    </citation>
    <scope>NUCLEOTIDE SEQUENCE [LARGE SCALE GENOMIC DNA]</scope>
    <source>
        <strain evidence="7 8">CGMCC 1.12553</strain>
    </source>
</reference>
<dbReference type="PANTHER" id="PTHR10394">
    <property type="entry name" value="40S RIBOSOMAL PROTEIN S8"/>
    <property type="match status" value="1"/>
</dbReference>
<protein>
    <recommendedName>
        <fullName evidence="4 5">Small ribosomal subunit protein eS8</fullName>
    </recommendedName>
</protein>
<comment type="caution">
    <text evidence="7">The sequence shown here is derived from an EMBL/GenBank/DDBJ whole genome shotgun (WGS) entry which is preliminary data.</text>
</comment>
<keyword evidence="8" id="KW-1185">Reference proteome</keyword>
<evidence type="ECO:0000256" key="4">
    <source>
        <dbReference type="ARBA" id="ARBA00035277"/>
    </source>
</evidence>
<dbReference type="Gene3D" id="2.40.10.310">
    <property type="match status" value="1"/>
</dbReference>
<evidence type="ECO:0000256" key="2">
    <source>
        <dbReference type="ARBA" id="ARBA00022980"/>
    </source>
</evidence>
<evidence type="ECO:0000313" key="7">
    <source>
        <dbReference type="EMBL" id="MFC4357191.1"/>
    </source>
</evidence>
<dbReference type="CDD" id="cd11382">
    <property type="entry name" value="Ribosomal_S8e"/>
    <property type="match status" value="1"/>
</dbReference>
<proteinExistence type="inferred from homology"/>